<comment type="caution">
    <text evidence="2">The sequence shown here is derived from an EMBL/GenBank/DDBJ whole genome shotgun (WGS) entry which is preliminary data.</text>
</comment>
<dbReference type="EMBL" id="JABENB010000001">
    <property type="protein sequence ID" value="NNG37886.1"/>
    <property type="molecule type" value="Genomic_DNA"/>
</dbReference>
<accession>A0A849AE88</accession>
<organism evidence="2 3">
    <name type="scientific">Flexivirga aerilata</name>
    <dbReference type="NCBI Taxonomy" id="1656889"/>
    <lineage>
        <taxon>Bacteria</taxon>
        <taxon>Bacillati</taxon>
        <taxon>Actinomycetota</taxon>
        <taxon>Actinomycetes</taxon>
        <taxon>Micrococcales</taxon>
        <taxon>Dermacoccaceae</taxon>
        <taxon>Flexivirga</taxon>
    </lineage>
</organism>
<dbReference type="PANTHER" id="PTHR46313:SF3">
    <property type="entry name" value="PROLYCOPENE ISOMERASE, CHLOROPLASTIC"/>
    <property type="match status" value="1"/>
</dbReference>
<gene>
    <name evidence="2" type="ORF">HJ588_01170</name>
</gene>
<reference evidence="2 3" key="1">
    <citation type="submission" date="2020-05" db="EMBL/GenBank/DDBJ databases">
        <title>Flexivirga sp. ID2601S isolated from air conditioner.</title>
        <authorList>
            <person name="Kim D.H."/>
        </authorList>
    </citation>
    <scope>NUCLEOTIDE SEQUENCE [LARGE SCALE GENOMIC DNA]</scope>
    <source>
        <strain evidence="2 3">ID2601S</strain>
    </source>
</reference>
<protein>
    <submittedName>
        <fullName evidence="2">NAD(P)-binding protein</fullName>
    </submittedName>
</protein>
<name>A0A849AE88_9MICO</name>
<keyword evidence="3" id="KW-1185">Reference proteome</keyword>
<dbReference type="Gene3D" id="3.50.50.60">
    <property type="entry name" value="FAD/NAD(P)-binding domain"/>
    <property type="match status" value="2"/>
</dbReference>
<evidence type="ECO:0000313" key="2">
    <source>
        <dbReference type="EMBL" id="NNG37886.1"/>
    </source>
</evidence>
<dbReference type="AlphaFoldDB" id="A0A849AE88"/>
<dbReference type="SUPFAM" id="SSF51905">
    <property type="entry name" value="FAD/NAD(P)-binding domain"/>
    <property type="match status" value="1"/>
</dbReference>
<dbReference type="InterPro" id="IPR036188">
    <property type="entry name" value="FAD/NAD-bd_sf"/>
</dbReference>
<dbReference type="Proteomes" id="UP000557772">
    <property type="component" value="Unassembled WGS sequence"/>
</dbReference>
<dbReference type="InterPro" id="IPR045892">
    <property type="entry name" value="CrtISO-like"/>
</dbReference>
<evidence type="ECO:0000259" key="1">
    <source>
        <dbReference type="Pfam" id="PF01593"/>
    </source>
</evidence>
<sequence>MNPFEESRLAITTGSRESFRVEPDVRPRPSVPTSNRRATVVYDVAILGAGLAGMATALRLQADGYRTVLIEAHGHAGGCSGYWSHRGYSFDVGATTLVDFEPGGVGGDLLDEVGVGPVEGELLPGYLAWLPDREVRLHRERERWHAERLRVFGDDPAHRAFWAHLDTVADTFWSASRRGVRLPMRTPLDVLRNARAVGYHPLAVRHLPRTLADSMRRHGISADRPLRGLLSMMVEDTVHTTVEDAPLINAALGITIRGAGLTRHTGGMRGFWRRLVARYRALGGDLRVATVAQAVSGRPGEYVVATSRGEHHAVQVVSALPAETTSRIFGGLVAQRLSSYLQRDERSYGGAVVLFLGVPDAEVADQEFTHHQFMHSYDRPLGSGNNMFVSVSAAGDRVSAPEGRRAVMISTHVELDDWRGLSESDHHLAKKRIGEELLTQARRAYPGLGDNADVLSVATPRAFARFAGRPDGAVGGVRQSPANSNRRAIPHHLGIRGVHLVGDSVWPGVGTVACVLGSRIVADNVRADARRLRRRRHDVPAVTSPV</sequence>
<feature type="domain" description="Amine oxidase" evidence="1">
    <location>
        <begin position="257"/>
        <end position="525"/>
    </location>
</feature>
<dbReference type="GO" id="GO:0016116">
    <property type="term" value="P:carotenoid metabolic process"/>
    <property type="evidence" value="ECO:0007669"/>
    <property type="project" value="InterPro"/>
</dbReference>
<dbReference type="InterPro" id="IPR002937">
    <property type="entry name" value="Amino_oxidase"/>
</dbReference>
<proteinExistence type="predicted"/>
<dbReference type="Pfam" id="PF01593">
    <property type="entry name" value="Amino_oxidase"/>
    <property type="match status" value="1"/>
</dbReference>
<evidence type="ECO:0000313" key="3">
    <source>
        <dbReference type="Proteomes" id="UP000557772"/>
    </source>
</evidence>
<dbReference type="PANTHER" id="PTHR46313">
    <property type="match status" value="1"/>
</dbReference>
<dbReference type="Pfam" id="PF13450">
    <property type="entry name" value="NAD_binding_8"/>
    <property type="match status" value="1"/>
</dbReference>
<dbReference type="GO" id="GO:0016491">
    <property type="term" value="F:oxidoreductase activity"/>
    <property type="evidence" value="ECO:0007669"/>
    <property type="project" value="InterPro"/>
</dbReference>